<dbReference type="Proteomes" id="UP001479436">
    <property type="component" value="Unassembled WGS sequence"/>
</dbReference>
<evidence type="ECO:0000256" key="7">
    <source>
        <dbReference type="PROSITE-ProRule" id="PRU01094"/>
    </source>
</evidence>
<evidence type="ECO:0000256" key="3">
    <source>
        <dbReference type="ARBA" id="ARBA00022792"/>
    </source>
</evidence>
<keyword evidence="4" id="KW-1133">Transmembrane helix</keyword>
<evidence type="ECO:0000256" key="1">
    <source>
        <dbReference type="ARBA" id="ARBA00004434"/>
    </source>
</evidence>
<evidence type="ECO:0000313" key="9">
    <source>
        <dbReference type="EMBL" id="KAK9729518.1"/>
    </source>
</evidence>
<comment type="caution">
    <text evidence="9">The sequence shown here is derived from an EMBL/GenBank/DDBJ whole genome shotgun (WGS) entry which is preliminary data.</text>
</comment>
<keyword evidence="10" id="KW-1185">Reference proteome</keyword>
<dbReference type="InterPro" id="IPR044202">
    <property type="entry name" value="LETM1/MDM38-like"/>
</dbReference>
<evidence type="ECO:0000259" key="8">
    <source>
        <dbReference type="PROSITE" id="PS51758"/>
    </source>
</evidence>
<dbReference type="PANTHER" id="PTHR14009">
    <property type="entry name" value="LEUCINE ZIPPER-EF-HAND CONTAINING TRANSMEMBRANE PROTEIN"/>
    <property type="match status" value="1"/>
</dbReference>
<accession>A0ABR2WBH6</accession>
<keyword evidence="5 7" id="KW-0496">Mitochondrion</keyword>
<protein>
    <recommendedName>
        <fullName evidence="8">Letm1 RBD domain-containing protein</fullName>
    </recommendedName>
</protein>
<dbReference type="EMBL" id="JASJQH010006879">
    <property type="protein sequence ID" value="KAK9729518.1"/>
    <property type="molecule type" value="Genomic_DNA"/>
</dbReference>
<evidence type="ECO:0000313" key="10">
    <source>
        <dbReference type="Proteomes" id="UP001479436"/>
    </source>
</evidence>
<keyword evidence="6" id="KW-0472">Membrane</keyword>
<dbReference type="PROSITE" id="PS51758">
    <property type="entry name" value="LETM1_RBD"/>
    <property type="match status" value="1"/>
</dbReference>
<gene>
    <name evidence="9" type="ORF">K7432_000203</name>
</gene>
<evidence type="ECO:0000256" key="4">
    <source>
        <dbReference type="ARBA" id="ARBA00022989"/>
    </source>
</evidence>
<name>A0ABR2WBH6_9FUNG</name>
<keyword evidence="3" id="KW-0999">Mitochondrion inner membrane</keyword>
<feature type="domain" description="Letm1 RBD" evidence="8">
    <location>
        <begin position="156"/>
        <end position="339"/>
    </location>
</feature>
<sequence>MYRISSHIPSRPLSLSTYAATQLLIPSKRVLVCNTSIYRFKHSATSTLDAATGKSTQVSKPVNSSISVANSFDFTIGGKANVTTLERFKELLVFYKNGIKKTFSNKKAAKVLKAKQAAGQELTRKEFQLVSGAFSDSRKLVPFAFLLILFPEAIPFVLVFAPSVVPSTCITETQMQNKIKKVNEKRGVIVESVLESLENGVHALTKEDFQSTNGIMQLSRRFQNDFQLNAIQQIQLSAYCRFMGLADFGPKFMLERRLSKHLDYLREDDGYLSREGINTLSRDELRSANEERGMKSIDIEDKQLAQNLQKWVDLHLSTDPVVPKGLMVFSRILQNLPSK</sequence>
<dbReference type="InterPro" id="IPR033122">
    <property type="entry name" value="LETM1-like_RBD"/>
</dbReference>
<dbReference type="PANTHER" id="PTHR14009:SF1">
    <property type="entry name" value="MITOCHONDRIAL PROTON_CALCIUM EXCHANGER PROTEIN"/>
    <property type="match status" value="1"/>
</dbReference>
<comment type="subcellular location">
    <subcellularLocation>
        <location evidence="1">Mitochondrion inner membrane</location>
        <topology evidence="1">Single-pass membrane protein</topology>
    </subcellularLocation>
</comment>
<reference evidence="9 10" key="1">
    <citation type="submission" date="2023-04" db="EMBL/GenBank/DDBJ databases">
        <title>Genome of Basidiobolus ranarum AG-B5.</title>
        <authorList>
            <person name="Stajich J.E."/>
            <person name="Carter-House D."/>
            <person name="Gryganskyi A."/>
        </authorList>
    </citation>
    <scope>NUCLEOTIDE SEQUENCE [LARGE SCALE GENOMIC DNA]</scope>
    <source>
        <strain evidence="9 10">AG-B5</strain>
    </source>
</reference>
<evidence type="ECO:0000256" key="5">
    <source>
        <dbReference type="ARBA" id="ARBA00023128"/>
    </source>
</evidence>
<organism evidence="9 10">
    <name type="scientific">Basidiobolus ranarum</name>
    <dbReference type="NCBI Taxonomy" id="34480"/>
    <lineage>
        <taxon>Eukaryota</taxon>
        <taxon>Fungi</taxon>
        <taxon>Fungi incertae sedis</taxon>
        <taxon>Zoopagomycota</taxon>
        <taxon>Entomophthoromycotina</taxon>
        <taxon>Basidiobolomycetes</taxon>
        <taxon>Basidiobolales</taxon>
        <taxon>Basidiobolaceae</taxon>
        <taxon>Basidiobolus</taxon>
    </lineage>
</organism>
<evidence type="ECO:0000256" key="2">
    <source>
        <dbReference type="ARBA" id="ARBA00022692"/>
    </source>
</evidence>
<evidence type="ECO:0000256" key="6">
    <source>
        <dbReference type="ARBA" id="ARBA00023136"/>
    </source>
</evidence>
<proteinExistence type="predicted"/>
<keyword evidence="2" id="KW-0812">Transmembrane</keyword>
<dbReference type="Pfam" id="PF07766">
    <property type="entry name" value="LETM1_RBD"/>
    <property type="match status" value="1"/>
</dbReference>